<dbReference type="Proteomes" id="UP000190539">
    <property type="component" value="Unassembled WGS sequence"/>
</dbReference>
<comment type="caution">
    <text evidence="1">The sequence shown here is derived from an EMBL/GenBank/DDBJ whole genome shotgun (WGS) entry which is preliminary data.</text>
</comment>
<dbReference type="EMBL" id="MVFC01000002">
    <property type="protein sequence ID" value="OON82081.1"/>
    <property type="molecule type" value="Genomic_DNA"/>
</dbReference>
<dbReference type="AlphaFoldDB" id="A0A1V4AEW5"/>
<name>A0A1V4AEW5_9ACTN</name>
<sequence length="136" mass="15395">MPPEFVDLEWVQLKCELRVLLGLIVRVSDRRYWHQAHRVTGEALVDPSVGMVHMGWCLVRVARLLLDFGPVLWIDELGPLTEHPATSRIVDRGAFAIEDISQQGHGAQDFHAGLMCVECLQCARQGLRWQAVTQQV</sequence>
<accession>A0A1V4AEW5</accession>
<organism evidence="1 2">
    <name type="scientific">Streptomyces tsukubensis</name>
    <dbReference type="NCBI Taxonomy" id="83656"/>
    <lineage>
        <taxon>Bacteria</taxon>
        <taxon>Bacillati</taxon>
        <taxon>Actinomycetota</taxon>
        <taxon>Actinomycetes</taxon>
        <taxon>Kitasatosporales</taxon>
        <taxon>Streptomycetaceae</taxon>
        <taxon>Streptomyces</taxon>
    </lineage>
</organism>
<proteinExistence type="predicted"/>
<reference evidence="1 2" key="1">
    <citation type="submission" date="2017-02" db="EMBL/GenBank/DDBJ databases">
        <title>Draft Genome Sequence of Streptomyces tsukubaensis F601, a Producer of the immunosuppressant tacrolimus FK506.</title>
        <authorList>
            <person name="Zong G."/>
            <person name="Zhong C."/>
            <person name="Fu J."/>
            <person name="Qin R."/>
            <person name="Cao G."/>
        </authorList>
    </citation>
    <scope>NUCLEOTIDE SEQUENCE [LARGE SCALE GENOMIC DNA]</scope>
    <source>
        <strain evidence="1 2">F601</strain>
    </source>
</reference>
<evidence type="ECO:0000313" key="2">
    <source>
        <dbReference type="Proteomes" id="UP000190539"/>
    </source>
</evidence>
<keyword evidence="2" id="KW-1185">Reference proteome</keyword>
<protein>
    <submittedName>
        <fullName evidence="1">Uncharacterized protein</fullName>
    </submittedName>
</protein>
<gene>
    <name evidence="1" type="ORF">B1H18_03210</name>
</gene>
<evidence type="ECO:0000313" key="1">
    <source>
        <dbReference type="EMBL" id="OON82081.1"/>
    </source>
</evidence>